<dbReference type="GO" id="GO:0016020">
    <property type="term" value="C:membrane"/>
    <property type="evidence" value="ECO:0007669"/>
    <property type="project" value="UniProtKB-SubCell"/>
</dbReference>
<feature type="coiled-coil region" evidence="8">
    <location>
        <begin position="1304"/>
        <end position="1342"/>
    </location>
</feature>
<evidence type="ECO:0000256" key="10">
    <source>
        <dbReference type="SAM" id="Phobius"/>
    </source>
</evidence>
<name>A0A8B8AEP8_CRAVI</name>
<dbReference type="InterPro" id="IPR039508">
    <property type="entry name" value="KASH5_EF-hand-like_dom"/>
</dbReference>
<dbReference type="Proteomes" id="UP000694844">
    <property type="component" value="Chromosome 6"/>
</dbReference>
<evidence type="ECO:0000256" key="5">
    <source>
        <dbReference type="ARBA" id="ARBA00022989"/>
    </source>
</evidence>
<feature type="compositionally biased region" description="Low complexity" evidence="9">
    <location>
        <begin position="1470"/>
        <end position="1480"/>
    </location>
</feature>
<keyword evidence="7 10" id="KW-0472">Membrane</keyword>
<evidence type="ECO:0000256" key="6">
    <source>
        <dbReference type="ARBA" id="ARBA00023054"/>
    </source>
</evidence>
<feature type="compositionally biased region" description="Low complexity" evidence="9">
    <location>
        <begin position="1067"/>
        <end position="1088"/>
    </location>
</feature>
<evidence type="ECO:0000256" key="8">
    <source>
        <dbReference type="SAM" id="Coils"/>
    </source>
</evidence>
<evidence type="ECO:0000313" key="13">
    <source>
        <dbReference type="RefSeq" id="XP_022288414.1"/>
    </source>
</evidence>
<feature type="compositionally biased region" description="Polar residues" evidence="9">
    <location>
        <begin position="1239"/>
        <end position="1250"/>
    </location>
</feature>
<dbReference type="OrthoDB" id="10062605at2759"/>
<keyword evidence="6 8" id="KW-0175">Coiled coil</keyword>
<dbReference type="Pfam" id="PF05781">
    <property type="entry name" value="MRVI1"/>
    <property type="match status" value="1"/>
</dbReference>
<feature type="compositionally biased region" description="Acidic residues" evidence="9">
    <location>
        <begin position="1163"/>
        <end position="1176"/>
    </location>
</feature>
<feature type="compositionally biased region" description="Acidic residues" evidence="9">
    <location>
        <begin position="833"/>
        <end position="843"/>
    </location>
</feature>
<feature type="compositionally biased region" description="Low complexity" evidence="9">
    <location>
        <begin position="1520"/>
        <end position="1530"/>
    </location>
</feature>
<dbReference type="InterPro" id="IPR008677">
    <property type="entry name" value="MRVI1"/>
</dbReference>
<evidence type="ECO:0000313" key="12">
    <source>
        <dbReference type="Proteomes" id="UP000694844"/>
    </source>
</evidence>
<feature type="compositionally biased region" description="Basic and acidic residues" evidence="9">
    <location>
        <begin position="1119"/>
        <end position="1159"/>
    </location>
</feature>
<feature type="region of interest" description="Disordered" evidence="9">
    <location>
        <begin position="123"/>
        <end position="157"/>
    </location>
</feature>
<organism evidence="12 13">
    <name type="scientific">Crassostrea virginica</name>
    <name type="common">Eastern oyster</name>
    <dbReference type="NCBI Taxonomy" id="6565"/>
    <lineage>
        <taxon>Eukaryota</taxon>
        <taxon>Metazoa</taxon>
        <taxon>Spiralia</taxon>
        <taxon>Lophotrochozoa</taxon>
        <taxon>Mollusca</taxon>
        <taxon>Bivalvia</taxon>
        <taxon>Autobranchia</taxon>
        <taxon>Pteriomorphia</taxon>
        <taxon>Ostreida</taxon>
        <taxon>Ostreoidea</taxon>
        <taxon>Ostreidae</taxon>
        <taxon>Crassostrea</taxon>
    </lineage>
</organism>
<dbReference type="InterPro" id="IPR002048">
    <property type="entry name" value="EF_hand_dom"/>
</dbReference>
<feature type="region of interest" description="Disordered" evidence="9">
    <location>
        <begin position="721"/>
        <end position="776"/>
    </location>
</feature>
<dbReference type="GeneID" id="111100631"/>
<dbReference type="PROSITE" id="PS50222">
    <property type="entry name" value="EF_HAND_2"/>
    <property type="match status" value="1"/>
</dbReference>
<evidence type="ECO:0000259" key="11">
    <source>
        <dbReference type="PROSITE" id="PS50222"/>
    </source>
</evidence>
<proteinExistence type="predicted"/>
<dbReference type="Pfam" id="PF14658">
    <property type="entry name" value="EF-hand_9"/>
    <property type="match status" value="1"/>
</dbReference>
<feature type="coiled-coil region" evidence="8">
    <location>
        <begin position="226"/>
        <end position="348"/>
    </location>
</feature>
<dbReference type="InterPro" id="IPR011992">
    <property type="entry name" value="EF-hand-dom_pair"/>
</dbReference>
<protein>
    <submittedName>
        <fullName evidence="13">Uncharacterized protein LOC111100631 isoform X1</fullName>
    </submittedName>
</protein>
<dbReference type="GO" id="GO:0005737">
    <property type="term" value="C:cytoplasm"/>
    <property type="evidence" value="ECO:0007669"/>
    <property type="project" value="UniProtKB-SubCell"/>
</dbReference>
<dbReference type="RefSeq" id="XP_022288414.1">
    <property type="nucleotide sequence ID" value="XM_022432706.1"/>
</dbReference>
<dbReference type="PANTHER" id="PTHR15352:SF1">
    <property type="entry name" value="KASH5-LIKE COILED-COIL DOMAIN-CONTAINING PROTEIN"/>
    <property type="match status" value="1"/>
</dbReference>
<feature type="compositionally biased region" description="Polar residues" evidence="9">
    <location>
        <begin position="1535"/>
        <end position="1554"/>
    </location>
</feature>
<evidence type="ECO:0000256" key="9">
    <source>
        <dbReference type="SAM" id="MobiDB-lite"/>
    </source>
</evidence>
<feature type="region of interest" description="Disordered" evidence="9">
    <location>
        <begin position="1518"/>
        <end position="1557"/>
    </location>
</feature>
<feature type="coiled-coil region" evidence="8">
    <location>
        <begin position="501"/>
        <end position="648"/>
    </location>
</feature>
<evidence type="ECO:0000256" key="7">
    <source>
        <dbReference type="ARBA" id="ARBA00023136"/>
    </source>
</evidence>
<evidence type="ECO:0000256" key="2">
    <source>
        <dbReference type="ARBA" id="ARBA00004496"/>
    </source>
</evidence>
<feature type="region of interest" description="Disordered" evidence="9">
    <location>
        <begin position="1236"/>
        <end position="1258"/>
    </location>
</feature>
<reference evidence="13" key="1">
    <citation type="submission" date="2025-08" db="UniProtKB">
        <authorList>
            <consortium name="RefSeq"/>
        </authorList>
    </citation>
    <scope>IDENTIFICATION</scope>
    <source>
        <tissue evidence="13">Whole sample</tissue>
    </source>
</reference>
<keyword evidence="3" id="KW-0963">Cytoplasm</keyword>
<sequence>MIRNKTKFRMDTDEEFCSYEEAGISEQDLIEHVDILFRTSDVDGTGYVPVSHIIEYLRIHTSFGESEDDLSFLVRLADPRGGNPSLTLEQYREIMWEWIKQLQQGSRDGHDGGSEYDEILTESASLGSSQSLHNSPKDRGVNSDHGFSKQDDQFGPQQYFGASSEEVQQYLDQIQELLFQNNKLTEENSTLQQQIYSQEEALTQSNASNEGLSKKIKSLQEGIQVRQQQESENEDLILKLQDQKQEMHKKMSNLTSDLEHLRASNRELETNIVEYQHHIEQLSEIKRNQEIQLSERFEELRNQQNQILSLSGSVQELKIEREELKHKLNQSNEAIESLKQEIECKEKGDDLGRFPCSTPIKRNNSICMELRGMLEEGDHMMSPLCDKELDRMEQVLPIFSSDEEGVEESDPNISLYSVSLKDDLTLDMSKFMEKYQRKQESLLDEIRHFLKPGNITDDGTYPKEFLGKVQEQMAKLWEKVSILAQAKTDVDRRLCRQKKKFRRLKEQNAVLKDAADDVMENKASWDTVTDKRLLILKDQIDQERANIKFLEKKLKDKESKVFIDKNNKSGAERVLKMEIHKLQSLNKDLTERNRKLEGKVSGLVEEVTKAHQDIESKQAVVKELQAERDKLKVEKERAQHQLNQRTRQAPGRNVLKVLTKQGAQYQFSQGTRQDANCHIRIQESKLREDQSLSCLHNTGTGDADDIAQMSGILPFDLLPTQGHDNHKESQLKQLSSQNNSCIQNTDGEPKGRVQGSDHLWMDRGRQTEGNYPALEGEGEERDIDCVYKGGGRRRYSYQAAIDNHSCPPGEQHYPRYRSGSFQAAIEGSQKGEEPEEGTQEETPDSSRVLDSSVGESFQSSTSVYGYFQPGGDHLSSNKLSSCHGSSSYGGHHSAAVCYSVCDSVRYAGRVGCGGDFTVNSSYRTCTDTSHNHCGVNMTPSASGACDVTDGDTAIRERVGSDGHYVATDKLTGCGDGHFGHCVATGGQINKGDEQFGHCNTTDRLTDCDNGQFGTEWRERMDNSNSTVEDSSLSHRSDNFSGSPEAPDVIQITKSGKGTAGCSRPLMKPLIESHLSSSSSAPTAESKSSPDLYTCNDHMETLDVPSSKETTNTISEDDSSEKGSEVKGSESEVKGANVKDKDRTEVKVKSKDVIEKKEGNENNENGDENDDEDDDDGNVLVTSNLIEQMEKLNLSDTSGSCDMSAGDSKFSPHLKKIRQGNLAKRREQMKFLRMPDLNEMQESGQTMTNGDGESENPVMPSISQSLLQDLGVDQDNPPEDSPDQLSEHEIENKFTSLSLAFKTDKITLEKRLEIQERSRDIAEENVAKEIKGLREALEQLNQICVDSQVRDLLLKIQKHITVLEQASARVSSRAEVFGAVQQEKRMSKAIEIMLTHVDNLRLSHERQTAELEEARKLIQDNRPFGGSSEIGDFGGLSRRSASVCQGTAFLPKGTRRRVSDVSLTRSGLPHSMSMDNMSDSMHVTPPVRRELSVTEEDPRAKFKQLATTAANANVAIRKASLSKQTSTSSLLGGNLRLSQDSNHSDSKSTGTNSKQHSVEEEAFQKGFEQGYKAQITGQLKQLRDQQNSITDTLEELRDKCDEEDEDKGPQQEVSLRDTVLSLLWENIPPWETASHKLRLATVFFFLFMAAISIVLSFFPVGYAAVQVQPDYQHVKAPPV</sequence>
<keyword evidence="5 10" id="KW-1133">Transmembrane helix</keyword>
<evidence type="ECO:0000256" key="1">
    <source>
        <dbReference type="ARBA" id="ARBA00004167"/>
    </source>
</evidence>
<feature type="compositionally biased region" description="Basic and acidic residues" evidence="9">
    <location>
        <begin position="135"/>
        <end position="152"/>
    </location>
</feature>
<gene>
    <name evidence="13" type="primary">LOC111100631</name>
</gene>
<evidence type="ECO:0000256" key="3">
    <source>
        <dbReference type="ARBA" id="ARBA00022490"/>
    </source>
</evidence>
<feature type="region of interest" description="Disordered" evidence="9">
    <location>
        <begin position="1017"/>
        <end position="1177"/>
    </location>
</feature>
<feature type="domain" description="EF-hand" evidence="11">
    <location>
        <begin position="28"/>
        <end position="63"/>
    </location>
</feature>
<accession>A0A8B8AEP8</accession>
<dbReference type="KEGG" id="cvn:111100631"/>
<comment type="subcellular location">
    <subcellularLocation>
        <location evidence="2">Cytoplasm</location>
    </subcellularLocation>
    <subcellularLocation>
        <location evidence="1">Membrane</location>
        <topology evidence="1">Single-pass membrane protein</topology>
    </subcellularLocation>
</comment>
<dbReference type="SUPFAM" id="SSF47473">
    <property type="entry name" value="EF-hand"/>
    <property type="match status" value="1"/>
</dbReference>
<feature type="coiled-coil region" evidence="8">
    <location>
        <begin position="167"/>
        <end position="201"/>
    </location>
</feature>
<feature type="region of interest" description="Disordered" evidence="9">
    <location>
        <begin position="825"/>
        <end position="854"/>
    </location>
</feature>
<keyword evidence="4 10" id="KW-0812">Transmembrane</keyword>
<dbReference type="PANTHER" id="PTHR15352">
    <property type="entry name" value="LYMPHOID-RESTRICTED MEMBRANE PROTEIN, JAW1"/>
    <property type="match status" value="1"/>
</dbReference>
<evidence type="ECO:0000256" key="4">
    <source>
        <dbReference type="ARBA" id="ARBA00022692"/>
    </source>
</evidence>
<feature type="compositionally biased region" description="Polar residues" evidence="9">
    <location>
        <begin position="123"/>
        <end position="134"/>
    </location>
</feature>
<feature type="transmembrane region" description="Helical" evidence="10">
    <location>
        <begin position="1641"/>
        <end position="1664"/>
    </location>
</feature>
<feature type="compositionally biased region" description="Low complexity" evidence="9">
    <location>
        <begin position="731"/>
        <end position="740"/>
    </location>
</feature>
<dbReference type="GO" id="GO:0005509">
    <property type="term" value="F:calcium ion binding"/>
    <property type="evidence" value="ECO:0007669"/>
    <property type="project" value="InterPro"/>
</dbReference>
<feature type="coiled-coil region" evidence="8">
    <location>
        <begin position="1578"/>
        <end position="1605"/>
    </location>
</feature>
<feature type="region of interest" description="Disordered" evidence="9">
    <location>
        <begin position="1457"/>
        <end position="1481"/>
    </location>
</feature>
<keyword evidence="12" id="KW-1185">Reference proteome</keyword>